<dbReference type="GO" id="GO:0071973">
    <property type="term" value="P:bacterial-type flagellum-dependent cell motility"/>
    <property type="evidence" value="ECO:0007669"/>
    <property type="project" value="InterPro"/>
</dbReference>
<organism evidence="7 8">
    <name type="scientific">Glutamicibacter soli</name>
    <dbReference type="NCBI Taxonomy" id="453836"/>
    <lineage>
        <taxon>Bacteria</taxon>
        <taxon>Bacillati</taxon>
        <taxon>Actinomycetota</taxon>
        <taxon>Actinomycetes</taxon>
        <taxon>Micrococcales</taxon>
        <taxon>Micrococcaceae</taxon>
        <taxon>Glutamicibacter</taxon>
    </lineage>
</organism>
<dbReference type="Pfam" id="PF00669">
    <property type="entry name" value="Flagellin_N"/>
    <property type="match status" value="1"/>
</dbReference>
<keyword evidence="7" id="KW-0966">Cell projection</keyword>
<dbReference type="EMBL" id="POAF01000007">
    <property type="protein sequence ID" value="RBL99731.1"/>
    <property type="molecule type" value="Genomic_DNA"/>
</dbReference>
<feature type="region of interest" description="Disordered" evidence="4">
    <location>
        <begin position="33"/>
        <end position="62"/>
    </location>
</feature>
<dbReference type="Gene3D" id="1.20.1330.10">
    <property type="entry name" value="f41 fragment of flagellin, N-terminal domain"/>
    <property type="match status" value="1"/>
</dbReference>
<dbReference type="GO" id="GO:0009424">
    <property type="term" value="C:bacterial-type flagellum hook"/>
    <property type="evidence" value="ECO:0007669"/>
    <property type="project" value="InterPro"/>
</dbReference>
<dbReference type="PANTHER" id="PTHR42792">
    <property type="entry name" value="FLAGELLIN"/>
    <property type="match status" value="1"/>
</dbReference>
<proteinExistence type="inferred from homology"/>
<keyword evidence="7" id="KW-0282">Flagellum</keyword>
<keyword evidence="3" id="KW-0975">Bacterial flagellum</keyword>
<dbReference type="Proteomes" id="UP000252167">
    <property type="component" value="Unassembled WGS sequence"/>
</dbReference>
<dbReference type="InterPro" id="IPR046358">
    <property type="entry name" value="Flagellin_C"/>
</dbReference>
<dbReference type="InterPro" id="IPR001029">
    <property type="entry name" value="Flagellin_N"/>
</dbReference>
<evidence type="ECO:0000259" key="6">
    <source>
        <dbReference type="Pfam" id="PF00700"/>
    </source>
</evidence>
<evidence type="ECO:0000256" key="4">
    <source>
        <dbReference type="SAM" id="MobiDB-lite"/>
    </source>
</evidence>
<evidence type="ECO:0000313" key="7">
    <source>
        <dbReference type="EMBL" id="RBL99731.1"/>
    </source>
</evidence>
<accession>A0A365YAP9</accession>
<reference evidence="7 8" key="1">
    <citation type="submission" date="2018-01" db="EMBL/GenBank/DDBJ databases">
        <title>Glutamicibacter soli strain NHPC-3 Whole genome sequence and assembly.</title>
        <authorList>
            <person name="Choudhury P."/>
            <person name="Gupta D."/>
            <person name="Sengupta K."/>
            <person name="Jawed A."/>
            <person name="Sultana N."/>
            <person name="Saha P."/>
        </authorList>
    </citation>
    <scope>NUCLEOTIDE SEQUENCE [LARGE SCALE GENOMIC DNA]</scope>
    <source>
        <strain evidence="7 8">NHPC-3</strain>
    </source>
</reference>
<evidence type="ECO:0000313" key="8">
    <source>
        <dbReference type="Proteomes" id="UP000252167"/>
    </source>
</evidence>
<dbReference type="NCBIfam" id="TIGR02550">
    <property type="entry name" value="flagell_flgL"/>
    <property type="match status" value="1"/>
</dbReference>
<gene>
    <name evidence="7" type="primary">flgL</name>
    <name evidence="7" type="ORF">C1H84_15110</name>
</gene>
<comment type="similarity">
    <text evidence="2">Belongs to the bacterial flagellin family.</text>
</comment>
<keyword evidence="8" id="KW-1185">Reference proteome</keyword>
<protein>
    <submittedName>
        <fullName evidence="7">Flagellar hook-associated protein 3</fullName>
    </submittedName>
</protein>
<dbReference type="InterPro" id="IPR013384">
    <property type="entry name" value="Flagell_FlgL"/>
</dbReference>
<name>A0A365YAP9_9MICC</name>
<comment type="caution">
    <text evidence="7">The sequence shown here is derived from an EMBL/GenBank/DDBJ whole genome shotgun (WGS) entry which is preliminary data.</text>
</comment>
<dbReference type="GO" id="GO:0005198">
    <property type="term" value="F:structural molecule activity"/>
    <property type="evidence" value="ECO:0007669"/>
    <property type="project" value="InterPro"/>
</dbReference>
<dbReference type="SUPFAM" id="SSF64518">
    <property type="entry name" value="Phase 1 flagellin"/>
    <property type="match status" value="1"/>
</dbReference>
<evidence type="ECO:0000256" key="2">
    <source>
        <dbReference type="ARBA" id="ARBA00005709"/>
    </source>
</evidence>
<dbReference type="PANTHER" id="PTHR42792:SF1">
    <property type="entry name" value="FLAGELLAR HOOK-ASSOCIATED PROTEIN 3"/>
    <property type="match status" value="1"/>
</dbReference>
<sequence length="291" mass="30635">MTRITTSALSFNAERNLAAAAARLATIQDKIGSNKQISRPSDDPAGAAEAMAVRTEQRQNAQFSRNAADANGWLSSTDVALSAATSLLHRVRDLTAQGANDGALGPEAREAIALELDQLREQMVGVANTQYRGRFLFAGTSDAGSALDENLQFSQGSEVLRRIGPNSSVRVDADGAAAFGQGPDSVFSLISSIAQDLRNGVNVSSRLETVDAHLQNILATQASVGASHATVRTAEQSLLGDAVNLEARRAGTEDIDLATAILELKSQEVAYQAALSAAARTLQPSLMDFLR</sequence>
<evidence type="ECO:0000256" key="3">
    <source>
        <dbReference type="ARBA" id="ARBA00023143"/>
    </source>
</evidence>
<comment type="subcellular location">
    <subcellularLocation>
        <location evidence="1">Bacterial flagellum</location>
    </subcellularLocation>
</comment>
<dbReference type="AlphaFoldDB" id="A0A365YAP9"/>
<feature type="domain" description="Flagellin C-terminal" evidence="6">
    <location>
        <begin position="207"/>
        <end position="290"/>
    </location>
</feature>
<dbReference type="Pfam" id="PF00700">
    <property type="entry name" value="Flagellin_C"/>
    <property type="match status" value="1"/>
</dbReference>
<keyword evidence="7" id="KW-0969">Cilium</keyword>
<dbReference type="RefSeq" id="WP_047118815.1">
    <property type="nucleotide sequence ID" value="NZ_CM125969.1"/>
</dbReference>
<feature type="domain" description="Flagellin N-terminal" evidence="5">
    <location>
        <begin position="4"/>
        <end position="141"/>
    </location>
</feature>
<evidence type="ECO:0000256" key="1">
    <source>
        <dbReference type="ARBA" id="ARBA00004365"/>
    </source>
</evidence>
<dbReference type="InterPro" id="IPR001492">
    <property type="entry name" value="Flagellin"/>
</dbReference>
<evidence type="ECO:0000259" key="5">
    <source>
        <dbReference type="Pfam" id="PF00669"/>
    </source>
</evidence>